<feature type="domain" description="BsuBI/PstI restriction endonuclease" evidence="1">
    <location>
        <begin position="9"/>
        <end position="76"/>
    </location>
</feature>
<evidence type="ECO:0000259" key="1">
    <source>
        <dbReference type="Pfam" id="PF06616"/>
    </source>
</evidence>
<dbReference type="InterPro" id="IPR041963">
    <property type="entry name" value="BsuBI/PstI_C_sf"/>
</dbReference>
<dbReference type="Pfam" id="PF06616">
    <property type="entry name" value="BsuBI_PstI_RE"/>
    <property type="match status" value="1"/>
</dbReference>
<evidence type="ECO:0000313" key="2">
    <source>
        <dbReference type="EMBL" id="MEK0186363.1"/>
    </source>
</evidence>
<evidence type="ECO:0000313" key="3">
    <source>
        <dbReference type="Proteomes" id="UP001384579"/>
    </source>
</evidence>
<accession>A0ABU8YPK8</accession>
<dbReference type="EMBL" id="JBBLXS010000208">
    <property type="protein sequence ID" value="MEK0186363.1"/>
    <property type="molecule type" value="Genomic_DNA"/>
</dbReference>
<dbReference type="Gene3D" id="3.40.1350.80">
    <property type="match status" value="1"/>
</dbReference>
<protein>
    <submittedName>
        <fullName evidence="2">BsuBI/PstI family type II restriction endonuclease</fullName>
    </submittedName>
</protein>
<gene>
    <name evidence="2" type="ORF">WMG39_16120</name>
</gene>
<reference evidence="2 3" key="1">
    <citation type="journal article" date="2020" name="Harmful Algae">
        <title>Molecular and morphological characterization of a novel dihydroanatoxin-a producing Microcoleus species (cyanobacteria) from the Russian River, California, USA.</title>
        <authorList>
            <person name="Conklin K.Y."/>
            <person name="Stancheva R."/>
            <person name="Otten T.G."/>
            <person name="Fadness R."/>
            <person name="Boyer G.L."/>
            <person name="Read B."/>
            <person name="Zhang X."/>
            <person name="Sheath R.G."/>
        </authorList>
    </citation>
    <scope>NUCLEOTIDE SEQUENCE [LARGE SCALE GENOMIC DNA]</scope>
    <source>
        <strain evidence="2 3">PTRS2</strain>
    </source>
</reference>
<organism evidence="2 3">
    <name type="scientific">Microcoleus anatoxicus PTRS2</name>
    <dbReference type="NCBI Taxonomy" id="2705321"/>
    <lineage>
        <taxon>Bacteria</taxon>
        <taxon>Bacillati</taxon>
        <taxon>Cyanobacteriota</taxon>
        <taxon>Cyanophyceae</taxon>
        <taxon>Oscillatoriophycideae</taxon>
        <taxon>Oscillatoriales</taxon>
        <taxon>Microcoleaceae</taxon>
        <taxon>Microcoleus</taxon>
        <taxon>Microcoleus anatoxicus</taxon>
    </lineage>
</organism>
<dbReference type="InterPro" id="IPR009528">
    <property type="entry name" value="Restrct_endonuc_II_BsuBI_C"/>
</dbReference>
<keyword evidence="3" id="KW-1185">Reference proteome</keyword>
<keyword evidence="2" id="KW-0540">Nuclease</keyword>
<keyword evidence="2" id="KW-0378">Hydrolase</keyword>
<keyword evidence="2" id="KW-0255">Endonuclease</keyword>
<comment type="caution">
    <text evidence="2">The sequence shown here is derived from an EMBL/GenBank/DDBJ whole genome shotgun (WGS) entry which is preliminary data.</text>
</comment>
<dbReference type="Proteomes" id="UP001384579">
    <property type="component" value="Unassembled WGS sequence"/>
</dbReference>
<proteinExistence type="predicted"/>
<sequence>MTSENHINEAVTSHGPINQKRKTELEKLFKGSTIPLVMVTAFLSRKAMAEYLSDIAWETDVWVAEEATHLVHFNGQHLLQAYSTNQSISEAQ</sequence>
<dbReference type="RefSeq" id="WP_340519144.1">
    <property type="nucleotide sequence ID" value="NZ_JBBLXS010000208.1"/>
</dbReference>
<dbReference type="GO" id="GO:0004519">
    <property type="term" value="F:endonuclease activity"/>
    <property type="evidence" value="ECO:0007669"/>
    <property type="project" value="UniProtKB-KW"/>
</dbReference>
<name>A0ABU8YPK8_9CYAN</name>